<dbReference type="EMBL" id="BSYO01000005">
    <property type="protein sequence ID" value="GMH04871.1"/>
    <property type="molecule type" value="Genomic_DNA"/>
</dbReference>
<evidence type="ECO:0000313" key="1">
    <source>
        <dbReference type="EMBL" id="GMH04871.1"/>
    </source>
</evidence>
<protein>
    <submittedName>
        <fullName evidence="1">Uncharacterized protein</fullName>
    </submittedName>
</protein>
<gene>
    <name evidence="1" type="ORF">Nepgr_006711</name>
</gene>
<sequence>MPSWNYLSIIITSSSTAEFTLCNIIHRYLYITQQLQQGIFIFSTSLFRRGSCCFQQPAYKQYRRLHHPSNSRNQNCIQSIQNLEFSDLQRVHLRASQTQLDQSQTASAPT</sequence>
<accession>A0AAD3S5Q9</accession>
<proteinExistence type="predicted"/>
<reference evidence="1" key="1">
    <citation type="submission" date="2023-05" db="EMBL/GenBank/DDBJ databases">
        <title>Nepenthes gracilis genome sequencing.</title>
        <authorList>
            <person name="Fukushima K."/>
        </authorList>
    </citation>
    <scope>NUCLEOTIDE SEQUENCE</scope>
    <source>
        <strain evidence="1">SING2019-196</strain>
    </source>
</reference>
<comment type="caution">
    <text evidence="1">The sequence shown here is derived from an EMBL/GenBank/DDBJ whole genome shotgun (WGS) entry which is preliminary data.</text>
</comment>
<name>A0AAD3S5Q9_NEPGR</name>
<organism evidence="1 2">
    <name type="scientific">Nepenthes gracilis</name>
    <name type="common">Slender pitcher plant</name>
    <dbReference type="NCBI Taxonomy" id="150966"/>
    <lineage>
        <taxon>Eukaryota</taxon>
        <taxon>Viridiplantae</taxon>
        <taxon>Streptophyta</taxon>
        <taxon>Embryophyta</taxon>
        <taxon>Tracheophyta</taxon>
        <taxon>Spermatophyta</taxon>
        <taxon>Magnoliopsida</taxon>
        <taxon>eudicotyledons</taxon>
        <taxon>Gunneridae</taxon>
        <taxon>Pentapetalae</taxon>
        <taxon>Caryophyllales</taxon>
        <taxon>Nepenthaceae</taxon>
        <taxon>Nepenthes</taxon>
    </lineage>
</organism>
<dbReference type="AlphaFoldDB" id="A0AAD3S5Q9"/>
<dbReference type="Proteomes" id="UP001279734">
    <property type="component" value="Unassembled WGS sequence"/>
</dbReference>
<evidence type="ECO:0000313" key="2">
    <source>
        <dbReference type="Proteomes" id="UP001279734"/>
    </source>
</evidence>
<keyword evidence="2" id="KW-1185">Reference proteome</keyword>